<evidence type="ECO:0000256" key="2">
    <source>
        <dbReference type="SAM" id="Phobius"/>
    </source>
</evidence>
<protein>
    <recommendedName>
        <fullName evidence="3">DUF8094 domain-containing protein</fullName>
    </recommendedName>
</protein>
<feature type="region of interest" description="Disordered" evidence="1">
    <location>
        <begin position="261"/>
        <end position="281"/>
    </location>
</feature>
<feature type="compositionally biased region" description="Basic residues" evidence="1">
    <location>
        <begin position="216"/>
        <end position="236"/>
    </location>
</feature>
<keyword evidence="5" id="KW-1185">Reference proteome</keyword>
<keyword evidence="2" id="KW-1133">Transmembrane helix</keyword>
<dbReference type="Proteomes" id="UP000638043">
    <property type="component" value="Unassembled WGS sequence"/>
</dbReference>
<feature type="domain" description="DUF8094" evidence="3">
    <location>
        <begin position="285"/>
        <end position="585"/>
    </location>
</feature>
<dbReference type="InterPro" id="IPR058407">
    <property type="entry name" value="DUF8094"/>
</dbReference>
<evidence type="ECO:0000256" key="1">
    <source>
        <dbReference type="SAM" id="MobiDB-lite"/>
    </source>
</evidence>
<name>A0ABQ2MZM8_9MICO</name>
<dbReference type="EMBL" id="BMMQ01000002">
    <property type="protein sequence ID" value="GGO61329.1"/>
    <property type="molecule type" value="Genomic_DNA"/>
</dbReference>
<dbReference type="Pfam" id="PF26366">
    <property type="entry name" value="DUF8094"/>
    <property type="match status" value="1"/>
</dbReference>
<comment type="caution">
    <text evidence="4">The sequence shown here is derived from an EMBL/GenBank/DDBJ whole genome shotgun (WGS) entry which is preliminary data.</text>
</comment>
<keyword evidence="2" id="KW-0472">Membrane</keyword>
<feature type="region of interest" description="Disordered" evidence="1">
    <location>
        <begin position="216"/>
        <end position="237"/>
    </location>
</feature>
<evidence type="ECO:0000313" key="4">
    <source>
        <dbReference type="EMBL" id="GGO61329.1"/>
    </source>
</evidence>
<proteinExistence type="predicted"/>
<organism evidence="4 5">
    <name type="scientific">Microbacterium nanhaiense</name>
    <dbReference type="NCBI Taxonomy" id="1301026"/>
    <lineage>
        <taxon>Bacteria</taxon>
        <taxon>Bacillati</taxon>
        <taxon>Actinomycetota</taxon>
        <taxon>Actinomycetes</taxon>
        <taxon>Micrococcales</taxon>
        <taxon>Microbacteriaceae</taxon>
        <taxon>Microbacterium</taxon>
    </lineage>
</organism>
<evidence type="ECO:0000259" key="3">
    <source>
        <dbReference type="Pfam" id="PF26366"/>
    </source>
</evidence>
<gene>
    <name evidence="4" type="ORF">GCM10010910_08870</name>
</gene>
<keyword evidence="2" id="KW-0812">Transmembrane</keyword>
<reference evidence="5" key="1">
    <citation type="journal article" date="2019" name="Int. J. Syst. Evol. Microbiol.">
        <title>The Global Catalogue of Microorganisms (GCM) 10K type strain sequencing project: providing services to taxonomists for standard genome sequencing and annotation.</title>
        <authorList>
            <consortium name="The Broad Institute Genomics Platform"/>
            <consortium name="The Broad Institute Genome Sequencing Center for Infectious Disease"/>
            <person name="Wu L."/>
            <person name="Ma J."/>
        </authorList>
    </citation>
    <scope>NUCLEOTIDE SEQUENCE [LARGE SCALE GENOMIC DNA]</scope>
    <source>
        <strain evidence="5">CGMCC 4.7181</strain>
    </source>
</reference>
<accession>A0ABQ2MZM8</accession>
<sequence length="600" mass="64678">MRFVWAVVAFLVAVGLIGTGVARLALASEPDTVTSPIAAADAELPYTVIDADVLSAYPGQQGVTITDDDDEIFVSYGRTSDITAWLSDTSYNHATLAEGRAENGEPRVSVDVVEPTNEYADTGERVWWNPRDSDLWIEQLTADGSLQRDFALPEGMSLLVAADGNAPAPSEVSVTWQTGEITTPWAGPLIAAGCLALLIGLIFWILGFIHLRRRRGPRRKGSAPSGRGRRASRGSARRAMWAIPTVTVAGALLAGCTPSAWPDLSKDPTPTPTPSVSTAPDAEMPALTDAQAERIVASMAQVLGDADRETDIELGSKRLTGAAYDMRKTAYEIRGDVEDWKLPVALPEGPVSVLLPQANDGWPRTALMVVGDADEKNPTILFASQQSPWETYKISYMGSIVANTELPQLAPAWMGAVVVPPESSFLEVTPADLSGTYADIVAHGEESEYAELFDVEGDAFLTALNDKRKTTLDTFNESATTDDEQTAEMTFDQRAVDGDPVALATFDSGAIVAVPFLDSETLKPTVDDGVIKIPDAPEIEHFVGEEETKTGLTTYYRSQLFFYVPAKASEEKIRMLGFSYGLADATLIEDDTDEQSDEEN</sequence>
<feature type="transmembrane region" description="Helical" evidence="2">
    <location>
        <begin position="185"/>
        <end position="211"/>
    </location>
</feature>
<feature type="transmembrane region" description="Helical" evidence="2">
    <location>
        <begin position="239"/>
        <end position="261"/>
    </location>
</feature>
<dbReference type="RefSeq" id="WP_188700184.1">
    <property type="nucleotide sequence ID" value="NZ_BMMQ01000002.1"/>
</dbReference>
<evidence type="ECO:0000313" key="5">
    <source>
        <dbReference type="Proteomes" id="UP000638043"/>
    </source>
</evidence>